<evidence type="ECO:0000313" key="1">
    <source>
        <dbReference type="EMBL" id="GKV05148.1"/>
    </source>
</evidence>
<accession>A0AAV5J114</accession>
<name>A0AAV5J114_9ROSI</name>
<dbReference type="AlphaFoldDB" id="A0AAV5J114"/>
<dbReference type="EMBL" id="BPVZ01000023">
    <property type="protein sequence ID" value="GKV05148.1"/>
    <property type="molecule type" value="Genomic_DNA"/>
</dbReference>
<dbReference type="Proteomes" id="UP001054252">
    <property type="component" value="Unassembled WGS sequence"/>
</dbReference>
<sequence length="67" mass="7614">MEEEDDGSVNAKFTGWLWRRFREEAQRTGMRPLKLRKSGLSPAYQIFPAPSNLLFFCESKSGPSSSS</sequence>
<organism evidence="1 2">
    <name type="scientific">Rubroshorea leprosula</name>
    <dbReference type="NCBI Taxonomy" id="152421"/>
    <lineage>
        <taxon>Eukaryota</taxon>
        <taxon>Viridiplantae</taxon>
        <taxon>Streptophyta</taxon>
        <taxon>Embryophyta</taxon>
        <taxon>Tracheophyta</taxon>
        <taxon>Spermatophyta</taxon>
        <taxon>Magnoliopsida</taxon>
        <taxon>eudicotyledons</taxon>
        <taxon>Gunneridae</taxon>
        <taxon>Pentapetalae</taxon>
        <taxon>rosids</taxon>
        <taxon>malvids</taxon>
        <taxon>Malvales</taxon>
        <taxon>Dipterocarpaceae</taxon>
        <taxon>Rubroshorea</taxon>
    </lineage>
</organism>
<evidence type="ECO:0000313" key="2">
    <source>
        <dbReference type="Proteomes" id="UP001054252"/>
    </source>
</evidence>
<gene>
    <name evidence="1" type="ORF">SLEP1_g17190</name>
</gene>
<proteinExistence type="predicted"/>
<reference evidence="1 2" key="1">
    <citation type="journal article" date="2021" name="Commun. Biol.">
        <title>The genome of Shorea leprosula (Dipterocarpaceae) highlights the ecological relevance of drought in aseasonal tropical rainforests.</title>
        <authorList>
            <person name="Ng K.K.S."/>
            <person name="Kobayashi M.J."/>
            <person name="Fawcett J.A."/>
            <person name="Hatakeyama M."/>
            <person name="Paape T."/>
            <person name="Ng C.H."/>
            <person name="Ang C.C."/>
            <person name="Tnah L.H."/>
            <person name="Lee C.T."/>
            <person name="Nishiyama T."/>
            <person name="Sese J."/>
            <person name="O'Brien M.J."/>
            <person name="Copetti D."/>
            <person name="Mohd Noor M.I."/>
            <person name="Ong R.C."/>
            <person name="Putra M."/>
            <person name="Sireger I.Z."/>
            <person name="Indrioko S."/>
            <person name="Kosugi Y."/>
            <person name="Izuno A."/>
            <person name="Isagi Y."/>
            <person name="Lee S.L."/>
            <person name="Shimizu K.K."/>
        </authorList>
    </citation>
    <scope>NUCLEOTIDE SEQUENCE [LARGE SCALE GENOMIC DNA]</scope>
    <source>
        <strain evidence="1">214</strain>
    </source>
</reference>
<keyword evidence="2" id="KW-1185">Reference proteome</keyword>
<comment type="caution">
    <text evidence="1">The sequence shown here is derived from an EMBL/GenBank/DDBJ whole genome shotgun (WGS) entry which is preliminary data.</text>
</comment>
<protein>
    <submittedName>
        <fullName evidence="1">Uncharacterized protein</fullName>
    </submittedName>
</protein>